<dbReference type="Pfam" id="PF04520">
    <property type="entry name" value="Senescence_reg"/>
    <property type="match status" value="1"/>
</dbReference>
<feature type="region of interest" description="Disordered" evidence="2">
    <location>
        <begin position="32"/>
        <end position="91"/>
    </location>
</feature>
<reference evidence="4" key="1">
    <citation type="journal article" date="2010" name="Nat. Biotechnol.">
        <title>Draft genome sequence of the oilseed species Ricinus communis.</title>
        <authorList>
            <person name="Chan A.P."/>
            <person name="Crabtree J."/>
            <person name="Zhao Q."/>
            <person name="Lorenzi H."/>
            <person name="Orvis J."/>
            <person name="Puiu D."/>
            <person name="Melake-Berhan A."/>
            <person name="Jones K.M."/>
            <person name="Redman J."/>
            <person name="Chen G."/>
            <person name="Cahoon E.B."/>
            <person name="Gedil M."/>
            <person name="Stanke M."/>
            <person name="Haas B.J."/>
            <person name="Wortman J.R."/>
            <person name="Fraser-Liggett C.M."/>
            <person name="Ravel J."/>
            <person name="Rabinowicz P.D."/>
        </authorList>
    </citation>
    <scope>NUCLEOTIDE SEQUENCE [LARGE SCALE GENOMIC DNA]</scope>
    <source>
        <strain evidence="4">cv. Hale</strain>
    </source>
</reference>
<dbReference type="OMA" id="PMENRYG"/>
<dbReference type="PANTHER" id="PTHR33083">
    <property type="entry name" value="EXPRESSED PROTEIN"/>
    <property type="match status" value="1"/>
</dbReference>
<protein>
    <recommendedName>
        <fullName evidence="5">Senescence regulator</fullName>
    </recommendedName>
</protein>
<organism evidence="3 4">
    <name type="scientific">Ricinus communis</name>
    <name type="common">Castor bean</name>
    <dbReference type="NCBI Taxonomy" id="3988"/>
    <lineage>
        <taxon>Eukaryota</taxon>
        <taxon>Viridiplantae</taxon>
        <taxon>Streptophyta</taxon>
        <taxon>Embryophyta</taxon>
        <taxon>Tracheophyta</taxon>
        <taxon>Spermatophyta</taxon>
        <taxon>Magnoliopsida</taxon>
        <taxon>eudicotyledons</taxon>
        <taxon>Gunneridae</taxon>
        <taxon>Pentapetalae</taxon>
        <taxon>rosids</taxon>
        <taxon>fabids</taxon>
        <taxon>Malpighiales</taxon>
        <taxon>Euphorbiaceae</taxon>
        <taxon>Acalyphoideae</taxon>
        <taxon>Acalypheae</taxon>
        <taxon>Ricinus</taxon>
    </lineage>
</organism>
<dbReference type="EMBL" id="EQ974392">
    <property type="protein sequence ID" value="EEF29830.1"/>
    <property type="molecule type" value="Genomic_DNA"/>
</dbReference>
<evidence type="ECO:0000313" key="3">
    <source>
        <dbReference type="EMBL" id="EEF29830.1"/>
    </source>
</evidence>
<dbReference type="InterPro" id="IPR007608">
    <property type="entry name" value="Senescence_reg_S40"/>
</dbReference>
<keyword evidence="4" id="KW-1185">Reference proteome</keyword>
<dbReference type="Proteomes" id="UP000008311">
    <property type="component" value="Unassembled WGS sequence"/>
</dbReference>
<evidence type="ECO:0000313" key="4">
    <source>
        <dbReference type="Proteomes" id="UP000008311"/>
    </source>
</evidence>
<evidence type="ECO:0008006" key="5">
    <source>
        <dbReference type="Google" id="ProtNLM"/>
    </source>
</evidence>
<proteinExistence type="inferred from homology"/>
<evidence type="ECO:0000256" key="1">
    <source>
        <dbReference type="ARBA" id="ARBA00034773"/>
    </source>
</evidence>
<comment type="similarity">
    <text evidence="1">Belongs to the senescence regulator S40 family.</text>
</comment>
<feature type="region of interest" description="Disordered" evidence="2">
    <location>
        <begin position="104"/>
        <end position="130"/>
    </location>
</feature>
<evidence type="ECO:0000256" key="2">
    <source>
        <dbReference type="SAM" id="MobiDB-lite"/>
    </source>
</evidence>
<dbReference type="eggNOG" id="ENOG502S1FQ">
    <property type="taxonomic scope" value="Eukaryota"/>
</dbReference>
<dbReference type="STRING" id="3988.B9T2V0"/>
<name>B9T2V0_RICCO</name>
<dbReference type="OrthoDB" id="1917735at2759"/>
<dbReference type="GO" id="GO:0010150">
    <property type="term" value="P:leaf senescence"/>
    <property type="evidence" value="ECO:0007669"/>
    <property type="project" value="UniProtKB-ARBA"/>
</dbReference>
<dbReference type="PANTHER" id="PTHR33083:SF82">
    <property type="entry name" value="SENESCENCE REGULATOR"/>
    <property type="match status" value="1"/>
</dbReference>
<sequence length="204" mass="22780">MDYRYGVMRNGSGVWRSLRDGDFEEEDVWDVLRDKKDSNSKIGNSIESSISVPRNLSSSAARMIPRATTSGSSSSSNNSSHGAQIVKQQSAPVNIPDWSKVCKKTSKKSSKKASDWRVTDDDDDDEDDDYHRAVKVVDTDDEDEYADGDNNYQLPPHELISRRLARSQISSFSVFEGVGRKLKGRDLSKVRNAVLIKTGFLESP</sequence>
<feature type="compositionally biased region" description="Low complexity" evidence="2">
    <location>
        <begin position="70"/>
        <end position="80"/>
    </location>
</feature>
<feature type="compositionally biased region" description="Polar residues" evidence="2">
    <location>
        <begin position="40"/>
        <end position="60"/>
    </location>
</feature>
<accession>B9T2V0</accession>
<dbReference type="AlphaFoldDB" id="B9T2V0"/>
<gene>
    <name evidence="3" type="ORF">RCOM_0082570</name>
</gene>
<dbReference type="InParanoid" id="B9T2V0"/>